<dbReference type="EMBL" id="JANTQA010000070">
    <property type="protein sequence ID" value="KAJ3426090.1"/>
    <property type="molecule type" value="Genomic_DNA"/>
</dbReference>
<reference evidence="4" key="1">
    <citation type="submission" date="2022-08" db="EMBL/GenBank/DDBJ databases">
        <title>Novel sulfate-reducing endosymbionts in the free-living metamonad Anaeramoeba.</title>
        <authorList>
            <person name="Jerlstrom-Hultqvist J."/>
            <person name="Cepicka I."/>
            <person name="Gallot-Lavallee L."/>
            <person name="Salas-Leiva D."/>
            <person name="Curtis B.A."/>
            <person name="Zahonova K."/>
            <person name="Pipaliya S."/>
            <person name="Dacks J."/>
            <person name="Roger A.J."/>
        </authorList>
    </citation>
    <scope>NUCLEOTIDE SEQUENCE</scope>
    <source>
        <strain evidence="4">Schooner1</strain>
    </source>
</reference>
<organism evidence="3 5">
    <name type="scientific">Anaeramoeba flamelloides</name>
    <dbReference type="NCBI Taxonomy" id="1746091"/>
    <lineage>
        <taxon>Eukaryota</taxon>
        <taxon>Metamonada</taxon>
        <taxon>Anaeramoebidae</taxon>
        <taxon>Anaeramoeba</taxon>
    </lineage>
</organism>
<dbReference type="CDD" id="cd00159">
    <property type="entry name" value="RhoGAP"/>
    <property type="match status" value="1"/>
</dbReference>
<keyword evidence="1" id="KW-0343">GTPase activation</keyword>
<gene>
    <name evidence="3" type="ORF">M0812_28538</name>
    <name evidence="4" type="ORF">M0813_03466</name>
</gene>
<reference evidence="3" key="2">
    <citation type="submission" date="2022-08" db="EMBL/GenBank/DDBJ databases">
        <title>Novel sulphate-reducing endosymbionts in the free-living metamonad Anaeramoeba.</title>
        <authorList>
            <person name="Jerlstrom-Hultqvist J."/>
            <person name="Cepicka I."/>
            <person name="Gallot-Lavallee L."/>
            <person name="Salas-Leiva D."/>
            <person name="Curtis B.A."/>
            <person name="Zahonova K."/>
            <person name="Pipaliya S."/>
            <person name="Dacks J."/>
            <person name="Roger A.J."/>
        </authorList>
    </citation>
    <scope>NUCLEOTIDE SEQUENCE</scope>
    <source>
        <strain evidence="3">Busselton2</strain>
    </source>
</reference>
<dbReference type="GO" id="GO:0005096">
    <property type="term" value="F:GTPase activator activity"/>
    <property type="evidence" value="ECO:0007669"/>
    <property type="project" value="UniProtKB-KW"/>
</dbReference>
<evidence type="ECO:0000313" key="5">
    <source>
        <dbReference type="Proteomes" id="UP001146793"/>
    </source>
</evidence>
<dbReference type="InterPro" id="IPR044785">
    <property type="entry name" value="RopGAP1-5"/>
</dbReference>
<protein>
    <submittedName>
        <fullName evidence="3">Rho gtpase-activating protein gaca</fullName>
    </submittedName>
</protein>
<evidence type="ECO:0000313" key="3">
    <source>
        <dbReference type="EMBL" id="KAJ3426090.1"/>
    </source>
</evidence>
<dbReference type="Pfam" id="PF00620">
    <property type="entry name" value="RhoGAP"/>
    <property type="match status" value="1"/>
</dbReference>
<dbReference type="PANTHER" id="PTHR23177">
    <property type="entry name" value="MKIAA1688 PROTEIN"/>
    <property type="match status" value="1"/>
</dbReference>
<dbReference type="PROSITE" id="PS50238">
    <property type="entry name" value="RHOGAP"/>
    <property type="match status" value="1"/>
</dbReference>
<sequence length="417" mass="48511">MDKRWIEIENLLQNFPEPPTTEVVSTATQESIDVGVFYTNEEGTEKYDPLIMEKMCRLCKGVLGPKNTRLLYADMIDTDLTTVVEWQKYSHQILLSKSLKKKKKKSLDPLPSLQMSKWKLDFGLNTTECSLETLYTDSFTIELENIPKKAKKLKKQVKIILPKLNAEEITLNAHPFNGEITPKNNLTVQVKIEIFLPQEFKNMIIVEVDGLRYFISIHLETESSVFSQPLDKHEFVVDKNYRVPSVLATLRKHLYQNDGLNLEHIFRERGDDNEMKKLKKQFEEGSFKGTNDLHSISNLIKVFFRQMRTGVLNEIRLQSLLKIENPEEYDKLVGQLSKDKADLFLWLIDLLTDVILHQEKNKMSLRNLAIIIAPNLYRAESDQLDDNDPMRGLMISQKITKLIEQQLNKMLIEKKKK</sequence>
<proteinExistence type="predicted"/>
<dbReference type="Gene3D" id="1.10.555.10">
    <property type="entry name" value="Rho GTPase activation protein"/>
    <property type="match status" value="1"/>
</dbReference>
<dbReference type="PANTHER" id="PTHR23177:SF58">
    <property type="entry name" value="RHO GTPASE-ACTIVATING PROTEIN GACK"/>
    <property type="match status" value="1"/>
</dbReference>
<dbReference type="AlphaFoldDB" id="A0AAV7YBY4"/>
<dbReference type="Proteomes" id="UP001150062">
    <property type="component" value="Unassembled WGS sequence"/>
</dbReference>
<evidence type="ECO:0000259" key="2">
    <source>
        <dbReference type="PROSITE" id="PS50238"/>
    </source>
</evidence>
<feature type="domain" description="Rho-GAP" evidence="2">
    <location>
        <begin position="228"/>
        <end position="411"/>
    </location>
</feature>
<name>A0AAV7YBY4_9EUKA</name>
<accession>A0AAV7YBY4</accession>
<comment type="caution">
    <text evidence="3">The sequence shown here is derived from an EMBL/GenBank/DDBJ whole genome shotgun (WGS) entry which is preliminary data.</text>
</comment>
<dbReference type="SMART" id="SM00324">
    <property type="entry name" value="RhoGAP"/>
    <property type="match status" value="1"/>
</dbReference>
<dbReference type="InterPro" id="IPR000198">
    <property type="entry name" value="RhoGAP_dom"/>
</dbReference>
<evidence type="ECO:0000256" key="1">
    <source>
        <dbReference type="ARBA" id="ARBA00022468"/>
    </source>
</evidence>
<dbReference type="InterPro" id="IPR008936">
    <property type="entry name" value="Rho_GTPase_activation_prot"/>
</dbReference>
<evidence type="ECO:0000313" key="4">
    <source>
        <dbReference type="EMBL" id="KAJ6237059.1"/>
    </source>
</evidence>
<dbReference type="EMBL" id="JAOAOG010000240">
    <property type="protein sequence ID" value="KAJ6237059.1"/>
    <property type="molecule type" value="Genomic_DNA"/>
</dbReference>
<dbReference type="Proteomes" id="UP001146793">
    <property type="component" value="Unassembled WGS sequence"/>
</dbReference>
<evidence type="ECO:0000313" key="6">
    <source>
        <dbReference type="Proteomes" id="UP001150062"/>
    </source>
</evidence>
<keyword evidence="6" id="KW-1185">Reference proteome</keyword>
<dbReference type="GO" id="GO:0007165">
    <property type="term" value="P:signal transduction"/>
    <property type="evidence" value="ECO:0007669"/>
    <property type="project" value="InterPro"/>
</dbReference>
<dbReference type="SUPFAM" id="SSF48350">
    <property type="entry name" value="GTPase activation domain, GAP"/>
    <property type="match status" value="1"/>
</dbReference>